<evidence type="ECO:0000313" key="3">
    <source>
        <dbReference type="Proteomes" id="UP000199515"/>
    </source>
</evidence>
<dbReference type="EMBL" id="FNON01000002">
    <property type="protein sequence ID" value="SDX32057.1"/>
    <property type="molecule type" value="Genomic_DNA"/>
</dbReference>
<organism evidence="2 3">
    <name type="scientific">Amycolatopsis xylanica</name>
    <dbReference type="NCBI Taxonomy" id="589385"/>
    <lineage>
        <taxon>Bacteria</taxon>
        <taxon>Bacillati</taxon>
        <taxon>Actinomycetota</taxon>
        <taxon>Actinomycetes</taxon>
        <taxon>Pseudonocardiales</taxon>
        <taxon>Pseudonocardiaceae</taxon>
        <taxon>Amycolatopsis</taxon>
    </lineage>
</organism>
<dbReference type="SUPFAM" id="SSF53335">
    <property type="entry name" value="S-adenosyl-L-methionine-dependent methyltransferases"/>
    <property type="match status" value="1"/>
</dbReference>
<dbReference type="STRING" id="589385.SAMN05421504_1021023"/>
<dbReference type="AlphaFoldDB" id="A0A1H3AQV9"/>
<dbReference type="Gene3D" id="3.40.50.150">
    <property type="entry name" value="Vaccinia Virus protein VP39"/>
    <property type="match status" value="1"/>
</dbReference>
<keyword evidence="3" id="KW-1185">Reference proteome</keyword>
<proteinExistence type="predicted"/>
<dbReference type="Pfam" id="PF08242">
    <property type="entry name" value="Methyltransf_12"/>
    <property type="match status" value="1"/>
</dbReference>
<sequence>MWVRLGLMGHEVDALVAASAGLRLGEELTEYLRDEGERKVYDQPAAFTAFVRGGGNVELYERLSDALAAGYDETKPDALLDVGCGDGLAVVPALDRAQHAPLRVDLVEPSEALLKDAKKGVPGAQAWQMTAQEFFARDDEQRWDAAQATFSLQSVVPEDRPSVLKAFRERATRLTIAEFDVPVYVEGTPEHLVSMVKRYERGITEYGADASLVAQGFLLPVLLGQITPSVARTNWEQPAAKWVEQLEAAGFTNIEIEPLADYWWAPAVLIKAA</sequence>
<gene>
    <name evidence="2" type="ORF">SAMN05421504_1021023</name>
</gene>
<accession>A0A1H3AQV9</accession>
<dbReference type="Proteomes" id="UP000199515">
    <property type="component" value="Unassembled WGS sequence"/>
</dbReference>
<reference evidence="2 3" key="1">
    <citation type="submission" date="2016-10" db="EMBL/GenBank/DDBJ databases">
        <authorList>
            <person name="de Groot N.N."/>
        </authorList>
    </citation>
    <scope>NUCLEOTIDE SEQUENCE [LARGE SCALE GENOMIC DNA]</scope>
    <source>
        <strain evidence="2 3">CPCC 202699</strain>
    </source>
</reference>
<evidence type="ECO:0000313" key="2">
    <source>
        <dbReference type="EMBL" id="SDX32057.1"/>
    </source>
</evidence>
<feature type="domain" description="Methyltransferase type 12" evidence="1">
    <location>
        <begin position="80"/>
        <end position="170"/>
    </location>
</feature>
<dbReference type="InterPro" id="IPR013217">
    <property type="entry name" value="Methyltransf_12"/>
</dbReference>
<dbReference type="InterPro" id="IPR029063">
    <property type="entry name" value="SAM-dependent_MTases_sf"/>
</dbReference>
<protein>
    <recommendedName>
        <fullName evidence="1">Methyltransferase type 12 domain-containing protein</fullName>
    </recommendedName>
</protein>
<evidence type="ECO:0000259" key="1">
    <source>
        <dbReference type="Pfam" id="PF08242"/>
    </source>
</evidence>
<name>A0A1H3AQV9_9PSEU</name>